<dbReference type="OrthoDB" id="8085391at2"/>
<evidence type="ECO:0000313" key="1">
    <source>
        <dbReference type="EMBL" id="QFY60331.1"/>
    </source>
</evidence>
<dbReference type="RefSeq" id="WP_153270580.1">
    <property type="nucleotide sequence ID" value="NZ_CP043498.1"/>
</dbReference>
<dbReference type="AlphaFoldDB" id="A0A5Q0C8Z0"/>
<accession>A0A5Q0C8Z0</accession>
<reference evidence="1 2" key="1">
    <citation type="submission" date="2019-08" db="EMBL/GenBank/DDBJ databases">
        <title>Prosopis cineraria nodule microbiome.</title>
        <authorList>
            <person name="Ali R."/>
            <person name="Chaluvadi S.R."/>
            <person name="Wang X."/>
        </authorList>
    </citation>
    <scope>NUCLEOTIDE SEQUENCE [LARGE SCALE GENOMIC DNA]</scope>
    <source>
        <strain evidence="1 2">BG7</strain>
    </source>
</reference>
<sequence length="77" mass="8832">MSNYSPRYDTICDPLDMWMVWDNQTEEPASFGGQIMHGLTEGYANEVAKIMNEIYSRDSVRTHEIKVSRPTSVRFAG</sequence>
<name>A0A5Q0C8Z0_9HYPH</name>
<evidence type="ECO:0000313" key="2">
    <source>
        <dbReference type="Proteomes" id="UP000326881"/>
    </source>
</evidence>
<dbReference type="EMBL" id="CP043498">
    <property type="protein sequence ID" value="QFY60331.1"/>
    <property type="molecule type" value="Genomic_DNA"/>
</dbReference>
<dbReference type="KEGG" id="rgr:FZ934_07725"/>
<proteinExistence type="predicted"/>
<gene>
    <name evidence="1" type="ORF">FZ934_07725</name>
</gene>
<keyword evidence="2" id="KW-1185">Reference proteome</keyword>
<organism evidence="1 2">
    <name type="scientific">Rhizobium grahamii</name>
    <dbReference type="NCBI Taxonomy" id="1120045"/>
    <lineage>
        <taxon>Bacteria</taxon>
        <taxon>Pseudomonadati</taxon>
        <taxon>Pseudomonadota</taxon>
        <taxon>Alphaproteobacteria</taxon>
        <taxon>Hyphomicrobiales</taxon>
        <taxon>Rhizobiaceae</taxon>
        <taxon>Rhizobium/Agrobacterium group</taxon>
        <taxon>Rhizobium</taxon>
    </lineage>
</organism>
<dbReference type="Proteomes" id="UP000326881">
    <property type="component" value="Chromosome"/>
</dbReference>
<protein>
    <submittedName>
        <fullName evidence="1">Uncharacterized protein</fullName>
    </submittedName>
</protein>